<evidence type="ECO:0000313" key="3">
    <source>
        <dbReference type="EMBL" id="RUS80029.1"/>
    </source>
</evidence>
<feature type="compositionally biased region" description="Basic residues" evidence="2">
    <location>
        <begin position="309"/>
        <end position="318"/>
    </location>
</feature>
<organism evidence="3 4">
    <name type="scientific">Elysia chlorotica</name>
    <name type="common">Eastern emerald elysia</name>
    <name type="synonym">Sea slug</name>
    <dbReference type="NCBI Taxonomy" id="188477"/>
    <lineage>
        <taxon>Eukaryota</taxon>
        <taxon>Metazoa</taxon>
        <taxon>Spiralia</taxon>
        <taxon>Lophotrochozoa</taxon>
        <taxon>Mollusca</taxon>
        <taxon>Gastropoda</taxon>
        <taxon>Heterobranchia</taxon>
        <taxon>Euthyneura</taxon>
        <taxon>Panpulmonata</taxon>
        <taxon>Sacoglossa</taxon>
        <taxon>Placobranchoidea</taxon>
        <taxon>Plakobranchidae</taxon>
        <taxon>Elysia</taxon>
    </lineage>
</organism>
<dbReference type="PANTHER" id="PTHR46363">
    <property type="entry name" value="DEOXYRIBONUCLEASE TATDN2-RELATED"/>
    <property type="match status" value="1"/>
</dbReference>
<accession>A0A3S1B502</accession>
<dbReference type="Pfam" id="PF01026">
    <property type="entry name" value="TatD_DNase"/>
    <property type="match status" value="1"/>
</dbReference>
<gene>
    <name evidence="3" type="ORF">EGW08_012199</name>
</gene>
<dbReference type="EMBL" id="RQTK01000414">
    <property type="protein sequence ID" value="RUS80029.1"/>
    <property type="molecule type" value="Genomic_DNA"/>
</dbReference>
<evidence type="ECO:0000256" key="1">
    <source>
        <dbReference type="ARBA" id="ARBA00009275"/>
    </source>
</evidence>
<dbReference type="InterPro" id="IPR032466">
    <property type="entry name" value="Metal_Hydrolase"/>
</dbReference>
<dbReference type="PANTHER" id="PTHR46363:SF1">
    <property type="entry name" value="DEOXYRIBONUCLEASE TATDN2-RELATED"/>
    <property type="match status" value="1"/>
</dbReference>
<reference evidence="3 4" key="1">
    <citation type="submission" date="2019-01" db="EMBL/GenBank/DDBJ databases">
        <title>A draft genome assembly of the solar-powered sea slug Elysia chlorotica.</title>
        <authorList>
            <person name="Cai H."/>
            <person name="Li Q."/>
            <person name="Fang X."/>
            <person name="Li J."/>
            <person name="Curtis N.E."/>
            <person name="Altenburger A."/>
            <person name="Shibata T."/>
            <person name="Feng M."/>
            <person name="Maeda T."/>
            <person name="Schwartz J.A."/>
            <person name="Shigenobu S."/>
            <person name="Lundholm N."/>
            <person name="Nishiyama T."/>
            <person name="Yang H."/>
            <person name="Hasebe M."/>
            <person name="Li S."/>
            <person name="Pierce S.K."/>
            <person name="Wang J."/>
        </authorList>
    </citation>
    <scope>NUCLEOTIDE SEQUENCE [LARGE SCALE GENOMIC DNA]</scope>
    <source>
        <strain evidence="3">EC2010</strain>
        <tissue evidence="3">Whole organism of an adult</tissue>
    </source>
</reference>
<evidence type="ECO:0000256" key="2">
    <source>
        <dbReference type="SAM" id="MobiDB-lite"/>
    </source>
</evidence>
<sequence>MVLLWFRFDFRQAMVQHGRVPDQPSDFRLAEPSLRLGSGRSNSDHQCAKFILGRKAPEGHVLPLGPGSQLARRPRAVTQNVPVSVTPSIARPGVRVGRAQDVQAQSCPIPGCSWKGATLLEHALEFHLPRHYRKRVDLMSRPDGLKLLKAMKWICAKIGGTGTLSHQANKSVLRTITVPGEKSVTMRKICVFLGSVIGSNYPVPSVVSLRPLNSLLLLGHWKVALCVVSRLTPEERQVFRGLSYTIGPMCAQERTSLGASQQAGRVHPIPVSNASPMSRESPVNRRSQAVAPAGPRNVRLGNHLGTGKSKSKKGKVRSRSSTSTVGSNPVPSTSLVVPIMPVAESLTAQPTPMEVDGEEELAVVTEGLTSDEVIVIPTEPQPSTTSGHRCVSGSSDILPDGFDSHFHLDRLIKSEKHKRTSIKMMVKGKRRHPSIPFNLQGGVACFCDPESYPRIDLIDKMFDTQGFHLAIGIHPKKVTNVSETLLEQLRSLSKDPRVIAMGEVGLDYTSSVHIHSQKDVLGRFLTIVPRDKPVVFHIRPRSVEQEAISEAYSETLFEATKHLGKEQCIQLHSFSGGVLEVQQWISSFPKTFFSFSGLTSSFNEYQREGLRAVPLERLLLETDSPHLVVSGCDSEDPNKRVNNPCYLGSVAKVVADIRNTGSDLVLQRSYRNAIGLFNHPLKF</sequence>
<comment type="similarity">
    <text evidence="1">Belongs to the metallo-dependent hydrolases superfamily. TatD-type hydrolase family.</text>
</comment>
<dbReference type="GO" id="GO:0016788">
    <property type="term" value="F:hydrolase activity, acting on ester bonds"/>
    <property type="evidence" value="ECO:0007669"/>
    <property type="project" value="InterPro"/>
</dbReference>
<proteinExistence type="inferred from homology"/>
<dbReference type="InterPro" id="IPR001130">
    <property type="entry name" value="TatD-like"/>
</dbReference>
<name>A0A3S1B502_ELYCH</name>
<evidence type="ECO:0000313" key="4">
    <source>
        <dbReference type="Proteomes" id="UP000271974"/>
    </source>
</evidence>
<keyword evidence="4" id="KW-1185">Reference proteome</keyword>
<dbReference type="Proteomes" id="UP000271974">
    <property type="component" value="Unassembled WGS sequence"/>
</dbReference>
<comment type="caution">
    <text evidence="3">The sequence shown here is derived from an EMBL/GenBank/DDBJ whole genome shotgun (WGS) entry which is preliminary data.</text>
</comment>
<dbReference type="AlphaFoldDB" id="A0A3S1B502"/>
<dbReference type="SUPFAM" id="SSF51556">
    <property type="entry name" value="Metallo-dependent hydrolases"/>
    <property type="match status" value="1"/>
</dbReference>
<feature type="region of interest" description="Disordered" evidence="2">
    <location>
        <begin position="257"/>
        <end position="332"/>
    </location>
</feature>
<dbReference type="OrthoDB" id="6156574at2759"/>
<dbReference type="Gene3D" id="3.20.20.140">
    <property type="entry name" value="Metal-dependent hydrolases"/>
    <property type="match status" value="1"/>
</dbReference>
<protein>
    <submittedName>
        <fullName evidence="3">Uncharacterized protein</fullName>
    </submittedName>
</protein>